<reference evidence="4" key="1">
    <citation type="submission" date="2017-02" db="UniProtKB">
        <authorList>
            <consortium name="WormBaseParasite"/>
        </authorList>
    </citation>
    <scope>IDENTIFICATION</scope>
</reference>
<feature type="region of interest" description="Disordered" evidence="1">
    <location>
        <begin position="169"/>
        <end position="188"/>
    </location>
</feature>
<evidence type="ECO:0000313" key="2">
    <source>
        <dbReference type="EMBL" id="VDM97445.1"/>
    </source>
</evidence>
<dbReference type="AlphaFoldDB" id="A0A0N5CNP3"/>
<protein>
    <submittedName>
        <fullName evidence="4">Laminin G domain-containing protein</fullName>
    </submittedName>
</protein>
<keyword evidence="3" id="KW-1185">Reference proteome</keyword>
<organism evidence="4">
    <name type="scientific">Thelazia callipaeda</name>
    <name type="common">Oriental eyeworm</name>
    <name type="synonym">Parasitic nematode</name>
    <dbReference type="NCBI Taxonomy" id="103827"/>
    <lineage>
        <taxon>Eukaryota</taxon>
        <taxon>Metazoa</taxon>
        <taxon>Ecdysozoa</taxon>
        <taxon>Nematoda</taxon>
        <taxon>Chromadorea</taxon>
        <taxon>Rhabditida</taxon>
        <taxon>Spirurina</taxon>
        <taxon>Spiruromorpha</taxon>
        <taxon>Thelazioidea</taxon>
        <taxon>Thelaziidae</taxon>
        <taxon>Thelazia</taxon>
    </lineage>
</organism>
<evidence type="ECO:0000313" key="3">
    <source>
        <dbReference type="Proteomes" id="UP000276776"/>
    </source>
</evidence>
<gene>
    <name evidence="2" type="ORF">TCLT_LOCUS1811</name>
</gene>
<dbReference type="WBParaSite" id="TCLT_0000181001-mRNA-1">
    <property type="protein sequence ID" value="TCLT_0000181001-mRNA-1"/>
    <property type="gene ID" value="TCLT_0000181001"/>
</dbReference>
<reference evidence="2 3" key="2">
    <citation type="submission" date="2018-11" db="EMBL/GenBank/DDBJ databases">
        <authorList>
            <consortium name="Pathogen Informatics"/>
        </authorList>
    </citation>
    <scope>NUCLEOTIDE SEQUENCE [LARGE SCALE GENOMIC DNA]</scope>
</reference>
<dbReference type="STRING" id="103827.A0A0N5CNP3"/>
<name>A0A0N5CNP3_THECL</name>
<evidence type="ECO:0000256" key="1">
    <source>
        <dbReference type="SAM" id="MobiDB-lite"/>
    </source>
</evidence>
<evidence type="ECO:0000313" key="4">
    <source>
        <dbReference type="WBParaSite" id="TCLT_0000181001-mRNA-1"/>
    </source>
</evidence>
<sequence length="237" mass="27207">MHNSKRTNAMIIEADFLAIIGNHFLIVTLNLIIPSTSPQINLQQKVLLPFENSTSVKYFILRLVSQNRNLTITEQNGYLFANSQLITSLRFNMSNCLNDVSLRISINDQRKTILSPSLCHRNAQLRLQLDDADYSQRWPFYGCIENVISAGKVLLDQWCSSASRIQQNHSLQRDSNTQSDGPRPPPIYADSTHFAEPLILHEGTSAVLQQRNFMQKKQKIITKWKSTIEINFRKLYT</sequence>
<accession>A0A0N5CNP3</accession>
<feature type="compositionally biased region" description="Polar residues" evidence="1">
    <location>
        <begin position="169"/>
        <end position="180"/>
    </location>
</feature>
<dbReference type="Proteomes" id="UP000276776">
    <property type="component" value="Unassembled WGS sequence"/>
</dbReference>
<dbReference type="EMBL" id="UYYF01000275">
    <property type="protein sequence ID" value="VDM97445.1"/>
    <property type="molecule type" value="Genomic_DNA"/>
</dbReference>
<proteinExistence type="predicted"/>